<name>A0A3M0G8X9_9ACTN</name>
<evidence type="ECO:0000259" key="8">
    <source>
        <dbReference type="PROSITE" id="PS50928"/>
    </source>
</evidence>
<dbReference type="GO" id="GO:0071916">
    <property type="term" value="F:dipeptide transmembrane transporter activity"/>
    <property type="evidence" value="ECO:0007669"/>
    <property type="project" value="TreeGrafter"/>
</dbReference>
<comment type="subcellular location">
    <subcellularLocation>
        <location evidence="1 7">Cell membrane</location>
        <topology evidence="1 7">Multi-pass membrane protein</topology>
    </subcellularLocation>
</comment>
<gene>
    <name evidence="9" type="ORF">EAX62_12195</name>
</gene>
<evidence type="ECO:0000256" key="1">
    <source>
        <dbReference type="ARBA" id="ARBA00004651"/>
    </source>
</evidence>
<dbReference type="GO" id="GO:0005886">
    <property type="term" value="C:plasma membrane"/>
    <property type="evidence" value="ECO:0007669"/>
    <property type="project" value="UniProtKB-SubCell"/>
</dbReference>
<dbReference type="RefSeq" id="WP_121901991.1">
    <property type="nucleotide sequence ID" value="NZ_REFW01000003.1"/>
</dbReference>
<dbReference type="Proteomes" id="UP000275256">
    <property type="component" value="Unassembled WGS sequence"/>
</dbReference>
<dbReference type="InterPro" id="IPR000515">
    <property type="entry name" value="MetI-like"/>
</dbReference>
<proteinExistence type="inferred from homology"/>
<comment type="similarity">
    <text evidence="7">Belongs to the binding-protein-dependent transport system permease family.</text>
</comment>
<evidence type="ECO:0000256" key="2">
    <source>
        <dbReference type="ARBA" id="ARBA00022448"/>
    </source>
</evidence>
<feature type="transmembrane region" description="Helical" evidence="7">
    <location>
        <begin position="282"/>
        <end position="305"/>
    </location>
</feature>
<dbReference type="Pfam" id="PF19300">
    <property type="entry name" value="BPD_transp_1_N"/>
    <property type="match status" value="1"/>
</dbReference>
<dbReference type="AlphaFoldDB" id="A0A3M0G8X9"/>
<evidence type="ECO:0000313" key="10">
    <source>
        <dbReference type="Proteomes" id="UP000275256"/>
    </source>
</evidence>
<reference evidence="9 10" key="1">
    <citation type="submission" date="2018-10" db="EMBL/GenBank/DDBJ databases">
        <title>Tessaracoccus antarcticuss sp. nov., isolated from sediment.</title>
        <authorList>
            <person name="Zhou L.Y."/>
            <person name="Du Z.J."/>
        </authorList>
    </citation>
    <scope>NUCLEOTIDE SEQUENCE [LARGE SCALE GENOMIC DNA]</scope>
    <source>
        <strain evidence="9 10">JDX10</strain>
    </source>
</reference>
<sequence length="319" mass="34459">MTLRTVGLRLAGLVVSLLVASLLIFLATNALPGDVAQVILGTNASPGEVEALRQRLGLDRPLSVRYVEWVTGVVRGDFGTSMITGRDVVSQIAPRLEVSLWLVGLAMVLAILISLPLGAFAAVRRRHASGFVASAIAQIGLSIPAFWAGIWLVVIFAVTLRWLPAGNYVSYWDSLGQWALHLVLPVTALAVVQASILARYVRSAIIDVLGEDWFRTARSVGWSTWGALLRHGSRNVAISLLTVIGLQLSTLLVGAIIIEQVFALPGLGSRLLLAVGQRDLVVVQGIVLLLVWAVLVINFVVDVIYQFVDPRLRRVGTNR</sequence>
<feature type="transmembrane region" description="Helical" evidence="7">
    <location>
        <begin position="236"/>
        <end position="262"/>
    </location>
</feature>
<evidence type="ECO:0000256" key="5">
    <source>
        <dbReference type="ARBA" id="ARBA00022989"/>
    </source>
</evidence>
<keyword evidence="10" id="KW-1185">Reference proteome</keyword>
<dbReference type="PANTHER" id="PTHR43163:SF6">
    <property type="entry name" value="DIPEPTIDE TRANSPORT SYSTEM PERMEASE PROTEIN DPPB-RELATED"/>
    <property type="match status" value="1"/>
</dbReference>
<dbReference type="PROSITE" id="PS50928">
    <property type="entry name" value="ABC_TM1"/>
    <property type="match status" value="1"/>
</dbReference>
<keyword evidence="3" id="KW-1003">Cell membrane</keyword>
<dbReference type="EMBL" id="REFW01000003">
    <property type="protein sequence ID" value="RMB58872.1"/>
    <property type="molecule type" value="Genomic_DNA"/>
</dbReference>
<dbReference type="OrthoDB" id="147688at2"/>
<keyword evidence="6 7" id="KW-0472">Membrane</keyword>
<feature type="transmembrane region" description="Helical" evidence="7">
    <location>
        <begin position="178"/>
        <end position="198"/>
    </location>
</feature>
<dbReference type="InterPro" id="IPR045621">
    <property type="entry name" value="BPD_transp_1_N"/>
</dbReference>
<feature type="domain" description="ABC transmembrane type-1" evidence="8">
    <location>
        <begin position="96"/>
        <end position="301"/>
    </location>
</feature>
<evidence type="ECO:0000256" key="7">
    <source>
        <dbReference type="RuleBase" id="RU363032"/>
    </source>
</evidence>
<evidence type="ECO:0000256" key="3">
    <source>
        <dbReference type="ARBA" id="ARBA00022475"/>
    </source>
</evidence>
<keyword evidence="4 7" id="KW-0812">Transmembrane</keyword>
<dbReference type="PANTHER" id="PTHR43163">
    <property type="entry name" value="DIPEPTIDE TRANSPORT SYSTEM PERMEASE PROTEIN DPPB-RELATED"/>
    <property type="match status" value="1"/>
</dbReference>
<dbReference type="SUPFAM" id="SSF161098">
    <property type="entry name" value="MetI-like"/>
    <property type="match status" value="1"/>
</dbReference>
<dbReference type="Gene3D" id="1.10.3720.10">
    <property type="entry name" value="MetI-like"/>
    <property type="match status" value="1"/>
</dbReference>
<evidence type="ECO:0000313" key="9">
    <source>
        <dbReference type="EMBL" id="RMB58872.1"/>
    </source>
</evidence>
<comment type="caution">
    <text evidence="9">The sequence shown here is derived from an EMBL/GenBank/DDBJ whole genome shotgun (WGS) entry which is preliminary data.</text>
</comment>
<keyword evidence="2 7" id="KW-0813">Transport</keyword>
<evidence type="ECO:0000256" key="6">
    <source>
        <dbReference type="ARBA" id="ARBA00023136"/>
    </source>
</evidence>
<evidence type="ECO:0000256" key="4">
    <source>
        <dbReference type="ARBA" id="ARBA00022692"/>
    </source>
</evidence>
<dbReference type="InterPro" id="IPR035906">
    <property type="entry name" value="MetI-like_sf"/>
</dbReference>
<accession>A0A3M0G8X9</accession>
<protein>
    <submittedName>
        <fullName evidence="9">ABC transporter permease</fullName>
    </submittedName>
</protein>
<dbReference type="Pfam" id="PF00528">
    <property type="entry name" value="BPD_transp_1"/>
    <property type="match status" value="1"/>
</dbReference>
<feature type="transmembrane region" description="Helical" evidence="7">
    <location>
        <begin position="100"/>
        <end position="123"/>
    </location>
</feature>
<feature type="transmembrane region" description="Helical" evidence="7">
    <location>
        <begin position="135"/>
        <end position="158"/>
    </location>
</feature>
<organism evidence="9 10">
    <name type="scientific">Tessaracoccus antarcticus</name>
    <dbReference type="NCBI Taxonomy" id="2479848"/>
    <lineage>
        <taxon>Bacteria</taxon>
        <taxon>Bacillati</taxon>
        <taxon>Actinomycetota</taxon>
        <taxon>Actinomycetes</taxon>
        <taxon>Propionibacteriales</taxon>
        <taxon>Propionibacteriaceae</taxon>
        <taxon>Tessaracoccus</taxon>
    </lineage>
</organism>
<dbReference type="CDD" id="cd06261">
    <property type="entry name" value="TM_PBP2"/>
    <property type="match status" value="1"/>
</dbReference>
<keyword evidence="5 7" id="KW-1133">Transmembrane helix</keyword>